<dbReference type="GeneID" id="110770266"/>
<sequence length="147" mass="16218">MMSNDSGLVRVRFGFDLVQGVHEHLMYDYVVAETMYIKEHEEGYLKTNTRIPSTAKSFLNASSALTAIPINHHEQSKLVIANVGNSRAVICCKNAVAKQSSVDHLPSNENKRKRIMARGSVVRKGPEDEALVEGVFPLSRAFGGSPF</sequence>
<feature type="domain" description="PPM-type phosphatase" evidence="1">
    <location>
        <begin position="61"/>
        <end position="143"/>
    </location>
</feature>
<keyword evidence="2" id="KW-1185">Reference proteome</keyword>
<proteinExistence type="predicted"/>
<organism evidence="2 3">
    <name type="scientific">Prunus avium</name>
    <name type="common">Cherry</name>
    <name type="synonym">Cerasus avium</name>
    <dbReference type="NCBI Taxonomy" id="42229"/>
    <lineage>
        <taxon>Eukaryota</taxon>
        <taxon>Viridiplantae</taxon>
        <taxon>Streptophyta</taxon>
        <taxon>Embryophyta</taxon>
        <taxon>Tracheophyta</taxon>
        <taxon>Spermatophyta</taxon>
        <taxon>Magnoliopsida</taxon>
        <taxon>eudicotyledons</taxon>
        <taxon>Gunneridae</taxon>
        <taxon>Pentapetalae</taxon>
        <taxon>rosids</taxon>
        <taxon>fabids</taxon>
        <taxon>Rosales</taxon>
        <taxon>Rosaceae</taxon>
        <taxon>Amygdaloideae</taxon>
        <taxon>Amygdaleae</taxon>
        <taxon>Prunus</taxon>
    </lineage>
</organism>
<accession>A0A6P5TSG3</accession>
<dbReference type="KEGG" id="pavi:110770266"/>
<evidence type="ECO:0000259" key="1">
    <source>
        <dbReference type="Pfam" id="PF00481"/>
    </source>
</evidence>
<dbReference type="PANTHER" id="PTHR47992">
    <property type="entry name" value="PROTEIN PHOSPHATASE"/>
    <property type="match status" value="1"/>
</dbReference>
<dbReference type="Gene3D" id="3.60.40.10">
    <property type="entry name" value="PPM-type phosphatase domain"/>
    <property type="match status" value="1"/>
</dbReference>
<evidence type="ECO:0000313" key="2">
    <source>
        <dbReference type="Proteomes" id="UP000515124"/>
    </source>
</evidence>
<dbReference type="RefSeq" id="XP_021830057.1">
    <property type="nucleotide sequence ID" value="XM_021974365.1"/>
</dbReference>
<reference evidence="3" key="1">
    <citation type="submission" date="2025-08" db="UniProtKB">
        <authorList>
            <consortium name="RefSeq"/>
        </authorList>
    </citation>
    <scope>IDENTIFICATION</scope>
</reference>
<dbReference type="Pfam" id="PF00481">
    <property type="entry name" value="PP2C"/>
    <property type="match status" value="1"/>
</dbReference>
<dbReference type="SUPFAM" id="SSF81606">
    <property type="entry name" value="PP2C-like"/>
    <property type="match status" value="1"/>
</dbReference>
<dbReference type="InterPro" id="IPR001932">
    <property type="entry name" value="PPM-type_phosphatase-like_dom"/>
</dbReference>
<name>A0A6P5TSG3_PRUAV</name>
<dbReference type="Proteomes" id="UP000515124">
    <property type="component" value="Unplaced"/>
</dbReference>
<protein>
    <submittedName>
        <fullName evidence="3">Probable protein phosphatase 2C 62</fullName>
    </submittedName>
</protein>
<dbReference type="InterPro" id="IPR036457">
    <property type="entry name" value="PPM-type-like_dom_sf"/>
</dbReference>
<dbReference type="GO" id="GO:0004722">
    <property type="term" value="F:protein serine/threonine phosphatase activity"/>
    <property type="evidence" value="ECO:0007669"/>
    <property type="project" value="InterPro"/>
</dbReference>
<evidence type="ECO:0000313" key="3">
    <source>
        <dbReference type="RefSeq" id="XP_021830057.1"/>
    </source>
</evidence>
<gene>
    <name evidence="3" type="primary">LOC110770266</name>
</gene>
<dbReference type="InterPro" id="IPR015655">
    <property type="entry name" value="PP2C"/>
</dbReference>
<dbReference type="AlphaFoldDB" id="A0A6P5TSG3"/>